<feature type="compositionally biased region" description="Polar residues" evidence="5">
    <location>
        <begin position="302"/>
        <end position="316"/>
    </location>
</feature>
<comment type="caution">
    <text evidence="8">The sequence shown here is derived from an EMBL/GenBank/DDBJ whole genome shotgun (WGS) entry which is preliminary data.</text>
</comment>
<evidence type="ECO:0000313" key="8">
    <source>
        <dbReference type="EMBL" id="CAF4540566.1"/>
    </source>
</evidence>
<feature type="transmembrane region" description="Helical" evidence="6">
    <location>
        <begin position="99"/>
        <end position="116"/>
    </location>
</feature>
<dbReference type="Gene3D" id="1.20.58.1880">
    <property type="match status" value="1"/>
</dbReference>
<dbReference type="AlphaFoldDB" id="A0A820XVX1"/>
<evidence type="ECO:0000256" key="3">
    <source>
        <dbReference type="ARBA" id="ARBA00022989"/>
    </source>
</evidence>
<dbReference type="EMBL" id="CAJOBR010000727">
    <property type="protein sequence ID" value="CAF4540566.1"/>
    <property type="molecule type" value="Genomic_DNA"/>
</dbReference>
<proteinExistence type="predicted"/>
<reference evidence="8" key="1">
    <citation type="submission" date="2021-02" db="EMBL/GenBank/DDBJ databases">
        <authorList>
            <person name="Nowell W R."/>
        </authorList>
    </citation>
    <scope>NUCLEOTIDE SEQUENCE</scope>
</reference>
<feature type="region of interest" description="Disordered" evidence="5">
    <location>
        <begin position="282"/>
        <end position="330"/>
    </location>
</feature>
<evidence type="ECO:0000259" key="7">
    <source>
        <dbReference type="PROSITE" id="PS51293"/>
    </source>
</evidence>
<dbReference type="Proteomes" id="UP000663848">
    <property type="component" value="Unassembled WGS sequence"/>
</dbReference>
<keyword evidence="4 6" id="KW-0472">Membrane</keyword>
<dbReference type="InterPro" id="IPR052114">
    <property type="entry name" value="ER_autophagy_membrane_reg"/>
</dbReference>
<dbReference type="Pfam" id="PF24456">
    <property type="entry name" value="RHD_RETREG1-3"/>
    <property type="match status" value="1"/>
</dbReference>
<dbReference type="InterPro" id="IPR057282">
    <property type="entry name" value="RETREG1-3-like_RHD"/>
</dbReference>
<evidence type="ECO:0000256" key="5">
    <source>
        <dbReference type="SAM" id="MobiDB-lite"/>
    </source>
</evidence>
<dbReference type="GO" id="GO:0016020">
    <property type="term" value="C:membrane"/>
    <property type="evidence" value="ECO:0007669"/>
    <property type="project" value="UniProtKB-SubCell"/>
</dbReference>
<accession>A0A820XVX1</accession>
<dbReference type="PANTHER" id="PTHR20952">
    <property type="entry name" value="ADP-RIBOSYLATION-LIKE FACTOR 6-INTERACTING PROTEIN"/>
    <property type="match status" value="1"/>
</dbReference>
<dbReference type="PANTHER" id="PTHR20952:SF0">
    <property type="entry name" value="ADP-RIBOSYLATION FACTOR-LIKE PROTEIN 6-INTERACTING PROTEIN 1"/>
    <property type="match status" value="1"/>
</dbReference>
<comment type="subcellular location">
    <subcellularLocation>
        <location evidence="1">Membrane</location>
        <topology evidence="1">Multi-pass membrane protein</topology>
    </subcellularLocation>
</comment>
<evidence type="ECO:0000256" key="6">
    <source>
        <dbReference type="SAM" id="Phobius"/>
    </source>
</evidence>
<evidence type="ECO:0000256" key="1">
    <source>
        <dbReference type="ARBA" id="ARBA00004141"/>
    </source>
</evidence>
<sequence>MHTPFLEPNRNLNDAITSTWSTEEILLAIQAFGKYEKDFHSVSRIIGPTKNMEDIILSLGSTFHRIEKFILWHNRYTSLLVFTIGHGIFYAIARAGLKPYCAITLVVFIFHVLDCIKKKRVCDEEKNLSELTKLILRSYRYVCNTHEKLNIIKSENRAKYSIIIIIVCLILSYIGMKINGYYLSYLVMLILFTLPAIIYHKLITKLLKRLAPILEQLDQSMAYQRRTLIDRKDLLVKIQTPGLNEDDEDEDISKLKQQQQQQEKIRKKDRFLIINDDDVDEEENEQNLISTRDESKPLFDSQLPNPSGSSFDVLTDSSASSSSSSSAAVDDETALINELYANVGDKIDGRQCIRIKGAEVKVKGRPTQQRSNVMTTNFFQTVNASGEPDLTGFDFLNDYDDKS</sequence>
<feature type="domain" description="SANT" evidence="7">
    <location>
        <begin position="15"/>
        <end position="67"/>
    </location>
</feature>
<feature type="compositionally biased region" description="Low complexity" evidence="5">
    <location>
        <begin position="317"/>
        <end position="328"/>
    </location>
</feature>
<dbReference type="GO" id="GO:0005783">
    <property type="term" value="C:endoplasmic reticulum"/>
    <property type="evidence" value="ECO:0007669"/>
    <property type="project" value="UniProtKB-ARBA"/>
</dbReference>
<gene>
    <name evidence="8" type="ORF">QYT958_LOCUS7573</name>
</gene>
<evidence type="ECO:0000256" key="2">
    <source>
        <dbReference type="ARBA" id="ARBA00022692"/>
    </source>
</evidence>
<dbReference type="InterPro" id="IPR017884">
    <property type="entry name" value="SANT_dom"/>
</dbReference>
<organism evidence="8 9">
    <name type="scientific">Rotaria socialis</name>
    <dbReference type="NCBI Taxonomy" id="392032"/>
    <lineage>
        <taxon>Eukaryota</taxon>
        <taxon>Metazoa</taxon>
        <taxon>Spiralia</taxon>
        <taxon>Gnathifera</taxon>
        <taxon>Rotifera</taxon>
        <taxon>Eurotatoria</taxon>
        <taxon>Bdelloidea</taxon>
        <taxon>Philodinida</taxon>
        <taxon>Philodinidae</taxon>
        <taxon>Rotaria</taxon>
    </lineage>
</organism>
<name>A0A820XVX1_9BILA</name>
<dbReference type="PROSITE" id="PS51293">
    <property type="entry name" value="SANT"/>
    <property type="match status" value="1"/>
</dbReference>
<protein>
    <recommendedName>
        <fullName evidence="7">SANT domain-containing protein</fullName>
    </recommendedName>
</protein>
<keyword evidence="3 6" id="KW-1133">Transmembrane helix</keyword>
<feature type="transmembrane region" description="Helical" evidence="6">
    <location>
        <begin position="158"/>
        <end position="176"/>
    </location>
</feature>
<keyword evidence="2 6" id="KW-0812">Transmembrane</keyword>
<evidence type="ECO:0000313" key="9">
    <source>
        <dbReference type="Proteomes" id="UP000663848"/>
    </source>
</evidence>
<evidence type="ECO:0000256" key="4">
    <source>
        <dbReference type="ARBA" id="ARBA00023136"/>
    </source>
</evidence>
<feature type="transmembrane region" description="Helical" evidence="6">
    <location>
        <begin position="182"/>
        <end position="199"/>
    </location>
</feature>